<proteinExistence type="predicted"/>
<keyword evidence="2" id="KW-1185">Reference proteome</keyword>
<gene>
    <name evidence="1" type="ORF">C1I63_00565</name>
</gene>
<evidence type="ECO:0000313" key="1">
    <source>
        <dbReference type="EMBL" id="PTL71496.1"/>
    </source>
</evidence>
<protein>
    <submittedName>
        <fullName evidence="1">Uncharacterized protein</fullName>
    </submittedName>
</protein>
<accession>A0A2T4UPP1</accession>
<sequence>MDDAVDTLLSGPRGRRLCLEVAMRADPAVRMVAFLASLAFDQGTSVRFTASDGDSGEPEAPDPGPEEVAAAIEALPGGAVPDDVLREGLCASVDSAWYWQEPNGQDMLASLPAVRSALVRVAEDVLASPVAAEWTRPRGSEQWAVDWRPDSGRPLPVGAAALLEEWATDLRADEERERPTDPQARFSGTWWSLPLRLLQTQSRIEDLLELVEDSAGLDAATVIPVFGDGRTLEIGSAADWAELCRANPAEVTASRRHDWYRVTGWDGRWLIPDWQRVAAAWDAVHLTTFGYLSAATRLIPVGDAYGSVIAGWAPDSTLRLTDSAREADGPRQQWVRPMGEDRWRRV</sequence>
<comment type="caution">
    <text evidence="1">The sequence shown here is derived from an EMBL/GenBank/DDBJ whole genome shotgun (WGS) entry which is preliminary data.</text>
</comment>
<evidence type="ECO:0000313" key="2">
    <source>
        <dbReference type="Proteomes" id="UP000241085"/>
    </source>
</evidence>
<dbReference type="Proteomes" id="UP000241085">
    <property type="component" value="Unassembled WGS sequence"/>
</dbReference>
<dbReference type="AlphaFoldDB" id="A0A2T4UPP1"/>
<dbReference type="EMBL" id="PZPL01000001">
    <property type="protein sequence ID" value="PTL71496.1"/>
    <property type="molecule type" value="Genomic_DNA"/>
</dbReference>
<name>A0A2T4UPP1_9MICO</name>
<reference evidence="1 2" key="1">
    <citation type="submission" date="2018-03" db="EMBL/GenBank/DDBJ databases">
        <title>Bacteriophage NCPPB3778 and a type I-E CRISPR drive the evolution of the US Biological Select Agent, Rathayibacter toxicus.</title>
        <authorList>
            <person name="Davis E.W.II."/>
            <person name="Tabima J.F."/>
            <person name="Weisberg A.J."/>
            <person name="Dantas Lopes L."/>
            <person name="Wiseman M.S."/>
            <person name="Wiseman M.S."/>
            <person name="Pupko T."/>
            <person name="Belcher M.S."/>
            <person name="Sechler A.J."/>
            <person name="Tancos M.A."/>
            <person name="Schroeder B.K."/>
            <person name="Murray T.D."/>
            <person name="Luster D.G."/>
            <person name="Schneider W.L."/>
            <person name="Rogers E."/>
            <person name="Andreote F.D."/>
            <person name="Grunwald N.J."/>
            <person name="Putnam M.L."/>
            <person name="Chang J.H."/>
        </authorList>
    </citation>
    <scope>NUCLEOTIDE SEQUENCE [LARGE SCALE GENOMIC DNA]</scope>
    <source>
        <strain evidence="1 2">DSM 15933</strain>
    </source>
</reference>
<organism evidence="1 2">
    <name type="scientific">Rathayibacter caricis DSM 15933</name>
    <dbReference type="NCBI Taxonomy" id="1328867"/>
    <lineage>
        <taxon>Bacteria</taxon>
        <taxon>Bacillati</taxon>
        <taxon>Actinomycetota</taxon>
        <taxon>Actinomycetes</taxon>
        <taxon>Micrococcales</taxon>
        <taxon>Microbacteriaceae</taxon>
        <taxon>Rathayibacter</taxon>
    </lineage>
</organism>
<dbReference type="RefSeq" id="WP_107573370.1">
    <property type="nucleotide sequence ID" value="NZ_PZPL01000001.1"/>
</dbReference>